<evidence type="ECO:0008006" key="4">
    <source>
        <dbReference type="Google" id="ProtNLM"/>
    </source>
</evidence>
<dbReference type="Proteomes" id="UP000249873">
    <property type="component" value="Chromosome"/>
</dbReference>
<reference evidence="2 3" key="1">
    <citation type="submission" date="2018-05" db="EMBL/GenBank/DDBJ databases">
        <title>Complete genome sequence of Arcticibacterium luteifluviistationis SM1504T, a cytophagaceae bacterium isolated from Arctic surface seawater.</title>
        <authorList>
            <person name="Li Y."/>
            <person name="Qin Q.-L."/>
        </authorList>
    </citation>
    <scope>NUCLEOTIDE SEQUENCE [LARGE SCALE GENOMIC DNA]</scope>
    <source>
        <strain evidence="2 3">SM1504</strain>
    </source>
</reference>
<keyword evidence="3" id="KW-1185">Reference proteome</keyword>
<evidence type="ECO:0000313" key="2">
    <source>
        <dbReference type="EMBL" id="AWV99276.1"/>
    </source>
</evidence>
<sequence>MKTLLPFLFCSFLFTTVFGQELETFGLGNVRNVTVTASSNPSKGINTLLVDGYLPNYNAASRFLSQATLGATFSDIEAVANQGTENWLENQLNQSNSFSIESYLRYLAQGVADSLNLANPPPETPFTVENLNLNDWYFDVAWFQGSMTAPDKVRWRVALALSEIFVTSRVSDFDGNPYALASYYDLLLDQSFGNYRALLDSITYHPTMAVYLTYMNNHAQGIVDGNLVFPDENYAREIMQLFSIGLYELNQDGTEKKDAQGNSIPTYDNNDIAGLAKVFTGLSWPDAEYIGDRENSEQDYTRRLKFFPIDSSDAIRRPWKSNPDITNAHQAGGKTFLGTTIGQGRTVEQGEADIQDALDVIFNHPNVGPFISRRLIQRLVTSNPSSAYIGRIAGVFNNNGQGIRGDLKAVVKAILLDREARLVNEQDEAFAGKLREPFVTYMNLVYGLGLNSSTGVYRNHMSEVYNQMEQRPLESPTVFNFFEPDYVPDGDLKEAGKFGPEFQKLNSITLTGYLNALNEWLIDDDPIDYSSYFGGETYKPEQEPRFDFSADYALSSDQNVSVLLDKYNLILAHGALSPQNLQEIEFVLKNLPYRYSDGLPYEDDQDFRIRMAIYLIMASPDFLINR</sequence>
<proteinExistence type="predicted"/>
<keyword evidence="1" id="KW-0732">Signal</keyword>
<feature type="chain" id="PRO_5016288266" description="DUF1800 domain-containing protein" evidence="1">
    <location>
        <begin position="20"/>
        <end position="626"/>
    </location>
</feature>
<dbReference type="Pfam" id="PF08811">
    <property type="entry name" value="DUF1800"/>
    <property type="match status" value="1"/>
</dbReference>
<dbReference type="InterPro" id="IPR014917">
    <property type="entry name" value="DUF1800"/>
</dbReference>
<dbReference type="OrthoDB" id="9772295at2"/>
<name>A0A2Z4GDF8_9BACT</name>
<protein>
    <recommendedName>
        <fullName evidence="4">DUF1800 domain-containing protein</fullName>
    </recommendedName>
</protein>
<dbReference type="KEGG" id="als:DJ013_14320"/>
<evidence type="ECO:0000256" key="1">
    <source>
        <dbReference type="SAM" id="SignalP"/>
    </source>
</evidence>
<gene>
    <name evidence="2" type="ORF">DJ013_14320</name>
</gene>
<dbReference type="AlphaFoldDB" id="A0A2Z4GDF8"/>
<feature type="signal peptide" evidence="1">
    <location>
        <begin position="1"/>
        <end position="19"/>
    </location>
</feature>
<dbReference type="PANTHER" id="PTHR43737">
    <property type="entry name" value="BLL7424 PROTEIN"/>
    <property type="match status" value="1"/>
</dbReference>
<dbReference type="EMBL" id="CP029480">
    <property type="protein sequence ID" value="AWV99276.1"/>
    <property type="molecule type" value="Genomic_DNA"/>
</dbReference>
<organism evidence="2 3">
    <name type="scientific">Arcticibacterium luteifluviistationis</name>
    <dbReference type="NCBI Taxonomy" id="1784714"/>
    <lineage>
        <taxon>Bacteria</taxon>
        <taxon>Pseudomonadati</taxon>
        <taxon>Bacteroidota</taxon>
        <taxon>Cytophagia</taxon>
        <taxon>Cytophagales</taxon>
        <taxon>Leadbetterellaceae</taxon>
        <taxon>Arcticibacterium</taxon>
    </lineage>
</organism>
<dbReference type="PANTHER" id="PTHR43737:SF1">
    <property type="entry name" value="DUF1501 DOMAIN-CONTAINING PROTEIN"/>
    <property type="match status" value="1"/>
</dbReference>
<evidence type="ECO:0000313" key="3">
    <source>
        <dbReference type="Proteomes" id="UP000249873"/>
    </source>
</evidence>
<accession>A0A2Z4GDF8</accession>
<dbReference type="RefSeq" id="WP_111372544.1">
    <property type="nucleotide sequence ID" value="NZ_CP029480.1"/>
</dbReference>